<evidence type="ECO:0000259" key="5">
    <source>
        <dbReference type="PROSITE" id="PS51186"/>
    </source>
</evidence>
<feature type="domain" description="N-acetyltransferase" evidence="5">
    <location>
        <begin position="1"/>
        <end position="163"/>
    </location>
</feature>
<dbReference type="Pfam" id="PF00583">
    <property type="entry name" value="Acetyltransf_1"/>
    <property type="match status" value="1"/>
</dbReference>
<reference evidence="6" key="1">
    <citation type="submission" date="2010-05" db="EMBL/GenBank/DDBJ databases">
        <authorList>
            <person name="Muzny D."/>
            <person name="Qin X."/>
            <person name="Buhay C."/>
            <person name="Dugan-Rocha S."/>
            <person name="Ding Y."/>
            <person name="Chen G."/>
            <person name="Hawes A."/>
            <person name="Holder M."/>
            <person name="Jhangiani S."/>
            <person name="Johnson A."/>
            <person name="Khan Z."/>
            <person name="Li Z."/>
            <person name="Liu W."/>
            <person name="Liu X."/>
            <person name="Perez L."/>
            <person name="Shen H."/>
            <person name="Wang Q."/>
            <person name="Watt J."/>
            <person name="Xi L."/>
            <person name="Xin Y."/>
            <person name="Zhou J."/>
            <person name="Deng J."/>
            <person name="Jiang H."/>
            <person name="Liu Y."/>
            <person name="Qu J."/>
            <person name="Song X.-Z."/>
            <person name="Zhang L."/>
            <person name="Villasana D."/>
            <person name="Johnson A."/>
            <person name="Liu J."/>
            <person name="Liyanage D."/>
            <person name="Lorensuhewa L."/>
            <person name="Robinson T."/>
            <person name="Song A."/>
            <person name="Song B.-B."/>
            <person name="Dinh H."/>
            <person name="Thornton R."/>
            <person name="Coyle M."/>
            <person name="Francisco L."/>
            <person name="Jackson L."/>
            <person name="Javaid M."/>
            <person name="Korchina V."/>
            <person name="Kovar C."/>
            <person name="Mata R."/>
            <person name="Mathew T."/>
            <person name="Ngo R."/>
            <person name="Nguyen L."/>
            <person name="Nguyen N."/>
            <person name="Okwuonu G."/>
            <person name="Ongeri F."/>
            <person name="Pham C."/>
            <person name="Simmons D."/>
            <person name="Wilczek-Boney K."/>
            <person name="Hale W."/>
            <person name="Jakkamsetti A."/>
            <person name="Pham P."/>
            <person name="Ruth R."/>
            <person name="San Lucas F."/>
            <person name="Warren J."/>
            <person name="Zhang J."/>
            <person name="Zhao Z."/>
            <person name="Zhou C."/>
            <person name="Zhu D."/>
            <person name="Lee S."/>
            <person name="Bess C."/>
            <person name="Blankenburg K."/>
            <person name="Forbes L."/>
            <person name="Fu Q."/>
            <person name="Gubbala S."/>
            <person name="Hirani K."/>
            <person name="Jayaseelan J.C."/>
            <person name="Lara F."/>
            <person name="Munidasa M."/>
            <person name="Palculict T."/>
            <person name="Patil S."/>
            <person name="Pu L.-L."/>
            <person name="Saada N."/>
            <person name="Tang L."/>
            <person name="Weissenberger G."/>
            <person name="Zhu Y."/>
            <person name="Hemphill L."/>
            <person name="Shang Y."/>
            <person name="Youmans B."/>
            <person name="Ayvaz T."/>
            <person name="Ross M."/>
            <person name="Santibanez J."/>
            <person name="Aqrawi P."/>
            <person name="Gross S."/>
            <person name="Joshi V."/>
            <person name="Fowler G."/>
            <person name="Nazareth L."/>
            <person name="Reid J."/>
            <person name="Worley K."/>
            <person name="Petrosino J."/>
            <person name="Highlander S."/>
            <person name="Gibbs R."/>
        </authorList>
    </citation>
    <scope>NUCLEOTIDE SEQUENCE [LARGE SCALE GENOMIC DNA]</scope>
    <source>
        <strain evidence="6">MN8</strain>
    </source>
</reference>
<evidence type="ECO:0000313" key="6">
    <source>
        <dbReference type="EMBL" id="EFH96620.1"/>
    </source>
</evidence>
<name>A0A0E1XDE3_STAAU</name>
<comment type="catalytic activity">
    <reaction evidence="4">
        <text>L-methionine sulfone + acetyl-CoA = N-acetyl-L-methionine sulfone + CoA + H(+)</text>
        <dbReference type="Rhea" id="RHEA:47656"/>
        <dbReference type="ChEBI" id="CHEBI:15378"/>
        <dbReference type="ChEBI" id="CHEBI:57287"/>
        <dbReference type="ChEBI" id="CHEBI:57288"/>
        <dbReference type="ChEBI" id="CHEBI:87824"/>
        <dbReference type="ChEBI" id="CHEBI:87825"/>
    </reaction>
</comment>
<dbReference type="PANTHER" id="PTHR43072:SF23">
    <property type="entry name" value="UPF0039 PROTEIN C11D3.02C"/>
    <property type="match status" value="1"/>
</dbReference>
<dbReference type="GO" id="GO:0016747">
    <property type="term" value="F:acyltransferase activity, transferring groups other than amino-acyl groups"/>
    <property type="evidence" value="ECO:0007669"/>
    <property type="project" value="InterPro"/>
</dbReference>
<dbReference type="HOGENOM" id="CLU_013985_4_4_9"/>
<organism evidence="6">
    <name type="scientific">Staphylococcus aureus subsp. aureus MN8</name>
    <dbReference type="NCBI Taxonomy" id="548470"/>
    <lineage>
        <taxon>Bacteria</taxon>
        <taxon>Bacillati</taxon>
        <taxon>Bacillota</taxon>
        <taxon>Bacilli</taxon>
        <taxon>Bacillales</taxon>
        <taxon>Staphylococcaceae</taxon>
        <taxon>Staphylococcus</taxon>
    </lineage>
</organism>
<evidence type="ECO:0000256" key="2">
    <source>
        <dbReference type="ARBA" id="ARBA00023315"/>
    </source>
</evidence>
<keyword evidence="1 6" id="KW-0808">Transferase</keyword>
<sequence>MIRCAKKEDLNAILAIYNDAIINTTAVYTYEPQTIDERVAWFETKQRKHEPIFVFEENGSVLGFATFGSFRPWPAYLYTIEHSIYVDASARGKGIASQLLHHLIVEAKAKGYRALVAGIDASNKASIQLHQKFAFKHAGTLTNVGFKFNQWLDLAFYELDLQD</sequence>
<keyword evidence="2" id="KW-0012">Acyltransferase</keyword>
<dbReference type="PANTHER" id="PTHR43072">
    <property type="entry name" value="N-ACETYLTRANSFERASE"/>
    <property type="match status" value="1"/>
</dbReference>
<dbReference type="EMBL" id="ACJA02000001">
    <property type="protein sequence ID" value="EFH96620.1"/>
    <property type="molecule type" value="Genomic_DNA"/>
</dbReference>
<dbReference type="InterPro" id="IPR016181">
    <property type="entry name" value="Acyl_CoA_acyltransferase"/>
</dbReference>
<dbReference type="FunFam" id="3.40.630.30:FF:000026">
    <property type="entry name" value="Phosphinothricin acetyltransferase"/>
    <property type="match status" value="1"/>
</dbReference>
<dbReference type="Proteomes" id="UP000003455">
    <property type="component" value="Chromosome"/>
</dbReference>
<dbReference type="Gene3D" id="3.40.630.30">
    <property type="match status" value="1"/>
</dbReference>
<comment type="catalytic activity">
    <reaction evidence="3">
        <text>L-methionine sulfoximine + acetyl-CoA = N-acetyl-L-methionine sulfoximine + CoA + H(+)</text>
        <dbReference type="Rhea" id="RHEA:47660"/>
        <dbReference type="ChEBI" id="CHEBI:15378"/>
        <dbReference type="ChEBI" id="CHEBI:57287"/>
        <dbReference type="ChEBI" id="CHEBI:57288"/>
        <dbReference type="ChEBI" id="CHEBI:87826"/>
        <dbReference type="ChEBI" id="CHEBI:87827"/>
    </reaction>
</comment>
<comment type="caution">
    <text evidence="6">The sequence shown here is derived from an EMBL/GenBank/DDBJ whole genome shotgun (WGS) entry which is preliminary data.</text>
</comment>
<proteinExistence type="predicted"/>
<evidence type="ECO:0000256" key="4">
    <source>
        <dbReference type="ARBA" id="ARBA00051334"/>
    </source>
</evidence>
<dbReference type="InterPro" id="IPR000182">
    <property type="entry name" value="GNAT_dom"/>
</dbReference>
<dbReference type="SUPFAM" id="SSF55729">
    <property type="entry name" value="Acyl-CoA N-acyltransferases (Nat)"/>
    <property type="match status" value="1"/>
</dbReference>
<evidence type="ECO:0000256" key="1">
    <source>
        <dbReference type="ARBA" id="ARBA00022679"/>
    </source>
</evidence>
<dbReference type="PROSITE" id="PS51186">
    <property type="entry name" value="GNAT"/>
    <property type="match status" value="1"/>
</dbReference>
<dbReference type="AlphaFoldDB" id="A0A0E1XDE3"/>
<gene>
    <name evidence="6" type="ORF">HMPREF0769_10622</name>
</gene>
<evidence type="ECO:0000256" key="3">
    <source>
        <dbReference type="ARBA" id="ARBA00050603"/>
    </source>
</evidence>
<protein>
    <submittedName>
        <fullName evidence="6">Acetyltransferase, GNAT family</fullName>
    </submittedName>
</protein>
<dbReference type="RefSeq" id="WP_000617348.1">
    <property type="nucleotide sequence ID" value="NZ_CM000952.1"/>
</dbReference>
<accession>A0A0E1XDE3</accession>
<dbReference type="CDD" id="cd04301">
    <property type="entry name" value="NAT_SF"/>
    <property type="match status" value="1"/>
</dbReference>